<protein>
    <submittedName>
        <fullName evidence="8">DisA domain-containing protein</fullName>
    </submittedName>
</protein>
<dbReference type="AlphaFoldDB" id="A0A097STK8"/>
<dbReference type="HOGENOM" id="CLU_038561_2_0_14"/>
<dbReference type="GO" id="GO:0006171">
    <property type="term" value="P:cAMP biosynthetic process"/>
    <property type="evidence" value="ECO:0007669"/>
    <property type="project" value="InterPro"/>
</dbReference>
<dbReference type="PANTHER" id="PTHR34185:SF1">
    <property type="entry name" value="DIADENYLATE CYCLASE"/>
    <property type="match status" value="1"/>
</dbReference>
<keyword evidence="4" id="KW-0547">Nucleotide-binding</keyword>
<evidence type="ECO:0000259" key="7">
    <source>
        <dbReference type="PROSITE" id="PS51794"/>
    </source>
</evidence>
<keyword evidence="6" id="KW-0812">Transmembrane</keyword>
<organism evidence="8 9">
    <name type="scientific">Candidatus Malacoplasma girerdii</name>
    <dbReference type="NCBI Taxonomy" id="1318617"/>
    <lineage>
        <taxon>Bacteria</taxon>
        <taxon>Bacillati</taxon>
        <taxon>Mycoplasmatota</taxon>
        <taxon>Mycoplasmoidales</taxon>
        <taxon>Mycoplasmoidaceae</taxon>
        <taxon>Malacoplasma</taxon>
    </lineage>
</organism>
<dbReference type="GO" id="GO:0004016">
    <property type="term" value="F:adenylate cyclase activity"/>
    <property type="evidence" value="ECO:0007669"/>
    <property type="project" value="InterPro"/>
</dbReference>
<evidence type="ECO:0000256" key="4">
    <source>
        <dbReference type="ARBA" id="ARBA00022741"/>
    </source>
</evidence>
<feature type="domain" description="DAC" evidence="7">
    <location>
        <begin position="45"/>
        <end position="198"/>
    </location>
</feature>
<dbReference type="PROSITE" id="PS51794">
    <property type="entry name" value="DAC"/>
    <property type="match status" value="1"/>
</dbReference>
<evidence type="ECO:0000256" key="5">
    <source>
        <dbReference type="ARBA" id="ARBA00022840"/>
    </source>
</evidence>
<dbReference type="InterPro" id="IPR014046">
    <property type="entry name" value="C-di-AMP_synthase"/>
</dbReference>
<dbReference type="InterPro" id="IPR036888">
    <property type="entry name" value="DNA_integrity_DisA_N_sf"/>
</dbReference>
<evidence type="ECO:0000313" key="8">
    <source>
        <dbReference type="EMBL" id="AIV03936.1"/>
    </source>
</evidence>
<dbReference type="GO" id="GO:0005524">
    <property type="term" value="F:ATP binding"/>
    <property type="evidence" value="ECO:0007669"/>
    <property type="project" value="UniProtKB-KW"/>
</dbReference>
<proteinExistence type="predicted"/>
<dbReference type="InterPro" id="IPR050338">
    <property type="entry name" value="DisA"/>
</dbReference>
<sequence length="220" mass="25576">MTASHLLFSSSEFDNIEIILLILMLTCLITIFLLVFILVFQRQIQTFFEKKRSRKRTKATDKEIIDFINNLAGTLAKLSYDKTGAIIVIENRDNMDRYIRSGKRVNVPFFSEFVLTLFKNHNSPLHDGAMIVRDFMIVSLSSYLPMTKKVVPVKYGARHRAAFGICEYYDCFVFVVSETNGDITYSRNDELYQLSSKPEELVEQIQAILKRWSIYKNQVK</sequence>
<dbReference type="EMBL" id="CP007711">
    <property type="protein sequence ID" value="AIV03936.1"/>
    <property type="molecule type" value="Genomic_DNA"/>
</dbReference>
<comment type="catalytic activity">
    <reaction evidence="1">
        <text>2 ATP = 3',3'-c-di-AMP + 2 diphosphate</text>
        <dbReference type="Rhea" id="RHEA:35655"/>
        <dbReference type="ChEBI" id="CHEBI:30616"/>
        <dbReference type="ChEBI" id="CHEBI:33019"/>
        <dbReference type="ChEBI" id="CHEBI:71500"/>
        <dbReference type="EC" id="2.7.7.85"/>
    </reaction>
</comment>
<dbReference type="KEGG" id="mgj:MGM1_5780"/>
<evidence type="ECO:0000256" key="1">
    <source>
        <dbReference type="ARBA" id="ARBA00000877"/>
    </source>
</evidence>
<gene>
    <name evidence="8" type="ORF">MGM1_5780</name>
</gene>
<dbReference type="Proteomes" id="UP000030066">
    <property type="component" value="Chromosome"/>
</dbReference>
<keyword evidence="5" id="KW-0067">ATP-binding</keyword>
<keyword evidence="9" id="KW-1185">Reference proteome</keyword>
<dbReference type="InterPro" id="IPR003390">
    <property type="entry name" value="DNA_integrity_scan_DisA_N"/>
</dbReference>
<evidence type="ECO:0000313" key="9">
    <source>
        <dbReference type="Proteomes" id="UP000030066"/>
    </source>
</evidence>
<dbReference type="STRING" id="1318617.MGM1_5780"/>
<keyword evidence="6" id="KW-1133">Transmembrane helix</keyword>
<dbReference type="SUPFAM" id="SSF143597">
    <property type="entry name" value="YojJ-like"/>
    <property type="match status" value="1"/>
</dbReference>
<evidence type="ECO:0000256" key="2">
    <source>
        <dbReference type="ARBA" id="ARBA00022679"/>
    </source>
</evidence>
<dbReference type="GO" id="GO:0106408">
    <property type="term" value="F:diadenylate cyclase activity"/>
    <property type="evidence" value="ECO:0007669"/>
    <property type="project" value="UniProtKB-EC"/>
</dbReference>
<dbReference type="Gene3D" id="3.40.1700.10">
    <property type="entry name" value="DNA integrity scanning protein, DisA, N-terminal domain"/>
    <property type="match status" value="1"/>
</dbReference>
<feature type="transmembrane region" description="Helical" evidence="6">
    <location>
        <begin position="18"/>
        <end position="40"/>
    </location>
</feature>
<dbReference type="PIRSF" id="PIRSF004793">
    <property type="entry name" value="UCP004793"/>
    <property type="match status" value="1"/>
</dbReference>
<dbReference type="eggNOG" id="COG1624">
    <property type="taxonomic scope" value="Bacteria"/>
</dbReference>
<evidence type="ECO:0000256" key="3">
    <source>
        <dbReference type="ARBA" id="ARBA00022695"/>
    </source>
</evidence>
<reference evidence="8 9" key="1">
    <citation type="journal article" date="2014" name="PLoS ONE">
        <title>An emerging Mycoplasma associated with trichomoniasis, vaginal infection and disease.</title>
        <authorList>
            <consortium name="Vaginal Microbiome Consortium"/>
            <person name="Fettweis J.M."/>
            <person name="Serrano M.G."/>
            <person name="Huang B."/>
            <person name="Brooks J.P."/>
            <person name="Glascock A.L."/>
            <person name="Sheth N.U."/>
            <person name="Strauss J.F.III."/>
            <person name="Jefferson K.K."/>
            <person name="Buck G.A."/>
        </authorList>
    </citation>
    <scope>NUCLEOTIDE SEQUENCE [LARGE SCALE GENOMIC DNA]</scope>
    <source>
        <strain evidence="8 9">VCU_M1</strain>
    </source>
</reference>
<keyword evidence="2" id="KW-0808">Transferase</keyword>
<name>A0A097STK8_9BACT</name>
<keyword evidence="6" id="KW-0472">Membrane</keyword>
<dbReference type="Pfam" id="PF02457">
    <property type="entry name" value="DAC"/>
    <property type="match status" value="1"/>
</dbReference>
<keyword evidence="3" id="KW-0548">Nucleotidyltransferase</keyword>
<dbReference type="PANTHER" id="PTHR34185">
    <property type="entry name" value="DIADENYLATE CYCLASE"/>
    <property type="match status" value="1"/>
</dbReference>
<evidence type="ECO:0000256" key="6">
    <source>
        <dbReference type="SAM" id="Phobius"/>
    </source>
</evidence>
<accession>A0A097STK8</accession>